<dbReference type="Proteomes" id="UP001295684">
    <property type="component" value="Unassembled WGS sequence"/>
</dbReference>
<proteinExistence type="predicted"/>
<evidence type="ECO:0000313" key="2">
    <source>
        <dbReference type="Proteomes" id="UP001295684"/>
    </source>
</evidence>
<comment type="caution">
    <text evidence="1">The sequence shown here is derived from an EMBL/GenBank/DDBJ whole genome shotgun (WGS) entry which is preliminary data.</text>
</comment>
<name>A0AAD1Y0U8_EUPCR</name>
<evidence type="ECO:0000313" key="1">
    <source>
        <dbReference type="EMBL" id="CAI2382578.1"/>
    </source>
</evidence>
<accession>A0AAD1Y0U8</accession>
<dbReference type="AlphaFoldDB" id="A0AAD1Y0U8"/>
<protein>
    <submittedName>
        <fullName evidence="1">Uncharacterized protein</fullName>
    </submittedName>
</protein>
<keyword evidence="2" id="KW-1185">Reference proteome</keyword>
<dbReference type="EMBL" id="CAMPGE010024763">
    <property type="protein sequence ID" value="CAI2382578.1"/>
    <property type="molecule type" value="Genomic_DNA"/>
</dbReference>
<reference evidence="1" key="1">
    <citation type="submission" date="2023-07" db="EMBL/GenBank/DDBJ databases">
        <authorList>
            <consortium name="AG Swart"/>
            <person name="Singh M."/>
            <person name="Singh A."/>
            <person name="Seah K."/>
            <person name="Emmerich C."/>
        </authorList>
    </citation>
    <scope>NUCLEOTIDE SEQUENCE</scope>
    <source>
        <strain evidence="1">DP1</strain>
    </source>
</reference>
<sequence>MDNSDRKRRFADFINPPNFEDLVWKRSKHMQKLRKERKYSNRLKLVKKHLEGIKQVSDVLAKEVEENTKENEEKISQMISQSDFQSGNNFTNCPIPLKEFNKELEIGIHELCDVANEYLKEREGIINISKEENTYLHHCLLSCLIRVYGAITTFMQMFTDSCLETPMVSAENCALIYQKVIFKIFIKFQSNEEYIECLPFCILYMCLTLLKKLNDVNLQSIKQILKENTWSEELTNQLSMVNSMVMLDYQFWNFQNESIAHKKLVEDVSKSIHPLYIEKWNYPYLELINHLCKEFQLPEDPDDHNAKENYENTLKFLTNVVEVYLCRYPGGSIDGFQILIKSLNPVFKQFLEYDLMNPIDMRIFGNALIIIRLLIKLVSDPSSTCRCILDEAEDLVDALICAYKNVDWINFDEDNEDIPSLDSKKVTLYLLSRFCKYESRNIQRARMLLTAGIPKSEAWEHVNKARVIDRLREEHLAINFKSESGFVILKSFIASAQMHLSPSRTYIFSTEPYKSSAGTDPWISESGILEEENYVQEDELEYDRVVNGGISVQGLWQGIVKAVGGEEEDGGEEEMYRVVIEVVQVVLERLLNNAPKFIRSVLLKTSLIRTAFDIAKSPVTDRKHSNRLKTDSLRFINSILKFSDSEQDILEMIGENGIEDLYIDHKLCNSEFIQELKCLESYFN</sequence>
<organism evidence="1 2">
    <name type="scientific">Euplotes crassus</name>
    <dbReference type="NCBI Taxonomy" id="5936"/>
    <lineage>
        <taxon>Eukaryota</taxon>
        <taxon>Sar</taxon>
        <taxon>Alveolata</taxon>
        <taxon>Ciliophora</taxon>
        <taxon>Intramacronucleata</taxon>
        <taxon>Spirotrichea</taxon>
        <taxon>Hypotrichia</taxon>
        <taxon>Euplotida</taxon>
        <taxon>Euplotidae</taxon>
        <taxon>Moneuplotes</taxon>
    </lineage>
</organism>
<gene>
    <name evidence="1" type="ORF">ECRASSUSDP1_LOCUS24056</name>
</gene>